<dbReference type="PANTHER" id="PTHR18964">
    <property type="entry name" value="ROK (REPRESSOR, ORF, KINASE) FAMILY"/>
    <property type="match status" value="1"/>
</dbReference>
<comment type="similarity">
    <text evidence="1">Belongs to the ROK (NagC/XylR) family.</text>
</comment>
<keyword evidence="3" id="KW-1185">Reference proteome</keyword>
<comment type="caution">
    <text evidence="2">The sequence shown here is derived from an EMBL/GenBank/DDBJ whole genome shotgun (WGS) entry which is preliminary data.</text>
</comment>
<evidence type="ECO:0000256" key="1">
    <source>
        <dbReference type="ARBA" id="ARBA00006479"/>
    </source>
</evidence>
<evidence type="ECO:0000313" key="2">
    <source>
        <dbReference type="EMBL" id="MFC5529920.1"/>
    </source>
</evidence>
<accession>A0ABW0QYR6</accession>
<organism evidence="2 3">
    <name type="scientific">Cohnella yongneupensis</name>
    <dbReference type="NCBI Taxonomy" id="425006"/>
    <lineage>
        <taxon>Bacteria</taxon>
        <taxon>Bacillati</taxon>
        <taxon>Bacillota</taxon>
        <taxon>Bacilli</taxon>
        <taxon>Bacillales</taxon>
        <taxon>Paenibacillaceae</taxon>
        <taxon>Cohnella</taxon>
    </lineage>
</organism>
<dbReference type="EMBL" id="JBHSNC010000031">
    <property type="protein sequence ID" value="MFC5529920.1"/>
    <property type="molecule type" value="Genomic_DNA"/>
</dbReference>
<name>A0ABW0QYR6_9BACL</name>
<gene>
    <name evidence="2" type="ORF">ACFPQ4_10740</name>
</gene>
<dbReference type="InterPro" id="IPR043129">
    <property type="entry name" value="ATPase_NBD"/>
</dbReference>
<dbReference type="SUPFAM" id="SSF53067">
    <property type="entry name" value="Actin-like ATPase domain"/>
    <property type="match status" value="1"/>
</dbReference>
<evidence type="ECO:0000313" key="3">
    <source>
        <dbReference type="Proteomes" id="UP001596108"/>
    </source>
</evidence>
<dbReference type="Pfam" id="PF00480">
    <property type="entry name" value="ROK"/>
    <property type="match status" value="1"/>
</dbReference>
<dbReference type="Gene3D" id="3.30.420.40">
    <property type="match status" value="2"/>
</dbReference>
<proteinExistence type="inferred from homology"/>
<sequence>MITIGIDVGGTNVVSGLFNDEGRLIRSRKVPTETSQGSAGLLGQLAELCKTLLTEEGLPEGALSAVGIGLPGFIDFKTGEVDAANLPLVRTPVAQKLSELIGVPVTVRNDVKMIVYGESLRGVGKGFDHVLGLTLGTGLASAWVSERKLHDGAAGLAGEIGHIAFSDIPYVCGCGMKGCLETVVSATGIARQARDGLAAGWVGLLAERFPPERRESLTARDVWQAAVDGDGFAIETFRRTAGWLARALAPAIALLSPDIIIVGGGVASSGELFLQPLHAVLSSSLHPLYAERLRIVTPALGDEAGLYGSSEFAREHLSLAKEASA</sequence>
<dbReference type="RefSeq" id="WP_378111846.1">
    <property type="nucleotide sequence ID" value="NZ_JBHSNC010000031.1"/>
</dbReference>
<protein>
    <submittedName>
        <fullName evidence="2">ROK family protein</fullName>
    </submittedName>
</protein>
<dbReference type="Proteomes" id="UP001596108">
    <property type="component" value="Unassembled WGS sequence"/>
</dbReference>
<dbReference type="PANTHER" id="PTHR18964:SF169">
    <property type="entry name" value="N-ACETYLMANNOSAMINE KINASE"/>
    <property type="match status" value="1"/>
</dbReference>
<dbReference type="InterPro" id="IPR000600">
    <property type="entry name" value="ROK"/>
</dbReference>
<reference evidence="3" key="1">
    <citation type="journal article" date="2019" name="Int. J. Syst. Evol. Microbiol.">
        <title>The Global Catalogue of Microorganisms (GCM) 10K type strain sequencing project: providing services to taxonomists for standard genome sequencing and annotation.</title>
        <authorList>
            <consortium name="The Broad Institute Genomics Platform"/>
            <consortium name="The Broad Institute Genome Sequencing Center for Infectious Disease"/>
            <person name="Wu L."/>
            <person name="Ma J."/>
        </authorList>
    </citation>
    <scope>NUCLEOTIDE SEQUENCE [LARGE SCALE GENOMIC DNA]</scope>
    <source>
        <strain evidence="3">CGMCC 1.18578</strain>
    </source>
</reference>